<evidence type="ECO:0000313" key="1">
    <source>
        <dbReference type="EMBL" id="MFJ1471496.1"/>
    </source>
</evidence>
<sequence>MYPQTNHDNTPRQRWQFWIDRGGTFTDIVARKPDGALVTAKLLSENPEQYRDAAVAGIRRLLGIAPDAPITPDLVEAVKMGTTVATNALLERKGERTALLITKGFRDALRIAYQNRPRLFDRHPVLPQLLYERVVEVDERVGAHGDVIVPLDTAAVRMQLTDLHAAGFRSVAIVLMHGYRYPDHERAIAAIAAETGFTQVSVSHQVSPMMKLVSRGDTTVVDAYLSPILRRYVDQVAAEMEGVRLLFMQSNGGLTGAHRFQGKDSILSGPAGGIVGMVGTARKAGFDKLIGFDMGGTSTDVSHYAGELEREFETQVAGVRMRAPMMSIHTVAAGGGSILHFDGSRLRVGPDSAGANPGPASYRRGGPLTVTDCNVMLGKIQPAHFPAVFGPHADEPLDAAIVREKFSEIAARIERETGQRRTPEEVAEGFLEIAVGSMANAIKFISVQRGHDVTEYTLATFGGAGGQHACLVADALGMTRIFAHPFAGVLSAYGMGLASQTAMRERTMETALSDGGLRAALDALADEAAAELGAQGIAADAVRVVERAHLRYEGTDSVIIVQHGSVAAMQAQFEEAYRKRYSFLMPDKAIVVEAISVEAIGATDAGAGLAFDPAPRATPLAPHETVAVYSGGQWHDSALYLRAQTRPGDRIAGPAIIVEANGTNVVEPGWIAEVTADDNLVLQRVAPRARRKAIGTEADPVMLEVFNNLFMSIAEQMGLRLQNTAVSVNIKERLDFSCALFDAEGNLIANAPHIPVHLGSMGASIRTVIEANRGRMRAGDVYMLNDPYHGGTHLPDITVITPVFDRAGKDILFYVASRGHHADVGGIAPGSMPANSRRVEEEGVLIDNFQLVREDRFLERETMALLRSGDYPCRNVAQNIADLQAQVAANQKGVEELLKMVDQFGLDVVQAYMRHVQDNAEEAVRRVIRALKDGSYTYRLDNGAVIKVAIRVDHAARTADIDFTGTSPQLDNNFNAPSSICMAAVLYVFRTLVDNDIPLNAGCLKPLNVIIPAGSMLNPRYPAAVVSGNVETSSCITNALYGALGVQASSPGTMNNFTFGNADYQYYETIAGGSGAGEGFNGTDVVQTNMTNSRLTDPEVLEWRYPVRLDSYEIAHDSGGRGRWHGGNGGVRRIRFLAPMTASILSNNRIVPPFGMAGGEPGKCGRNYVVRAGGRVEELGFVATTDVQPGDVFVVETPGGGGYAPAANHE</sequence>
<accession>A0ACC7MNU0</accession>
<keyword evidence="2" id="KW-1185">Reference proteome</keyword>
<proteinExistence type="predicted"/>
<organism evidence="1 2">
    <name type="scientific">Massilia orientalis</name>
    <dbReference type="NCBI Taxonomy" id="3050128"/>
    <lineage>
        <taxon>Bacteria</taxon>
        <taxon>Pseudomonadati</taxon>
        <taxon>Pseudomonadota</taxon>
        <taxon>Betaproteobacteria</taxon>
        <taxon>Burkholderiales</taxon>
        <taxon>Oxalobacteraceae</taxon>
        <taxon>Telluria group</taxon>
        <taxon>Massilia</taxon>
    </lineage>
</organism>
<evidence type="ECO:0000313" key="2">
    <source>
        <dbReference type="Proteomes" id="UP001168096"/>
    </source>
</evidence>
<dbReference type="EMBL" id="JASNRB020000023">
    <property type="protein sequence ID" value="MFJ1471496.1"/>
    <property type="molecule type" value="Genomic_DNA"/>
</dbReference>
<reference evidence="1" key="1">
    <citation type="submission" date="2024-11" db="EMBL/GenBank/DDBJ databases">
        <title>Description of Massilia orientalis sp. nov., isolated from rhizosphere soil of Ageratina adenophora.</title>
        <authorList>
            <person name="Wang Y."/>
        </authorList>
    </citation>
    <scope>NUCLEOTIDE SEQUENCE</scope>
    <source>
        <strain evidence="1">YIM B02787</strain>
    </source>
</reference>
<comment type="caution">
    <text evidence="1">The sequence shown here is derived from an EMBL/GenBank/DDBJ whole genome shotgun (WGS) entry which is preliminary data.</text>
</comment>
<protein>
    <submittedName>
        <fullName evidence="1">Hydantoinase B/oxoprolinase family protein</fullName>
    </submittedName>
</protein>
<name>A0ACC7MNU0_9BURK</name>
<gene>
    <name evidence="1" type="ORF">QPK29_027570</name>
</gene>
<dbReference type="Proteomes" id="UP001168096">
    <property type="component" value="Unassembled WGS sequence"/>
</dbReference>